<evidence type="ECO:0000259" key="1">
    <source>
        <dbReference type="PROSITE" id="PS51406"/>
    </source>
</evidence>
<dbReference type="EMBL" id="VSRR010023903">
    <property type="protein sequence ID" value="MPC65837.1"/>
    <property type="molecule type" value="Genomic_DNA"/>
</dbReference>
<feature type="domain" description="Fibrinogen C-terminal" evidence="1">
    <location>
        <begin position="4"/>
        <end position="220"/>
    </location>
</feature>
<comment type="caution">
    <text evidence="2">The sequence shown here is derived from an EMBL/GenBank/DDBJ whole genome shotgun (WGS) entry which is preliminary data.</text>
</comment>
<sequence length="242" mass="27120">MNGLFTVNRPKDCADHLLAGATVSGVYEIYPFMCTCGNPVPVWCDMETDGGGWTVFLNRQHQDIQLDFNRTWGDYKAGFGSPYSEYYLGNDVLHQMTYSRFYSIRMDVALASGGYDFATYQYFKVDSEENRYSASLTGTKLEGTTSTNCLGQMNNRAFSTLDRDHDSVSSNCAAVRGGAWWSYNCQYLNPTAPFNTTLMMTCSGPKRAVTQLQLKLRPASCDTSFKAIHLKDRNCGCVDPER</sequence>
<accession>A0A5B7H983</accession>
<dbReference type="NCBIfam" id="NF040941">
    <property type="entry name" value="GGGWT_bact"/>
    <property type="match status" value="1"/>
</dbReference>
<proteinExistence type="predicted"/>
<dbReference type="PANTHER" id="PTHR19143">
    <property type="entry name" value="FIBRINOGEN/TENASCIN/ANGIOPOEITIN"/>
    <property type="match status" value="1"/>
</dbReference>
<dbReference type="InterPro" id="IPR050373">
    <property type="entry name" value="Fibrinogen_C-term_domain"/>
</dbReference>
<evidence type="ECO:0000313" key="3">
    <source>
        <dbReference type="Proteomes" id="UP000324222"/>
    </source>
</evidence>
<keyword evidence="3" id="KW-1185">Reference proteome</keyword>
<dbReference type="Pfam" id="PF00147">
    <property type="entry name" value="Fibrinogen_C"/>
    <property type="match status" value="1"/>
</dbReference>
<evidence type="ECO:0000313" key="2">
    <source>
        <dbReference type="EMBL" id="MPC65837.1"/>
    </source>
</evidence>
<dbReference type="OrthoDB" id="6348679at2759"/>
<dbReference type="GO" id="GO:0005615">
    <property type="term" value="C:extracellular space"/>
    <property type="evidence" value="ECO:0007669"/>
    <property type="project" value="TreeGrafter"/>
</dbReference>
<dbReference type="AlphaFoldDB" id="A0A5B7H983"/>
<dbReference type="Gene3D" id="3.90.215.10">
    <property type="entry name" value="Gamma Fibrinogen, chain A, domain 1"/>
    <property type="match status" value="1"/>
</dbReference>
<dbReference type="SUPFAM" id="SSF56496">
    <property type="entry name" value="Fibrinogen C-terminal domain-like"/>
    <property type="match status" value="1"/>
</dbReference>
<name>A0A5B7H983_PORTR</name>
<dbReference type="PANTHER" id="PTHR19143:SF458">
    <property type="entry name" value="FIBRINOGEN C-TERMINAL DOMAIN-CONTAINING PROTEIN-RELATED"/>
    <property type="match status" value="1"/>
</dbReference>
<dbReference type="InterPro" id="IPR014716">
    <property type="entry name" value="Fibrinogen_a/b/g_C_1"/>
</dbReference>
<reference evidence="2 3" key="1">
    <citation type="submission" date="2019-05" db="EMBL/GenBank/DDBJ databases">
        <title>Another draft genome of Portunus trituberculatus and its Hox gene families provides insights of decapod evolution.</title>
        <authorList>
            <person name="Jeong J.-H."/>
            <person name="Song I."/>
            <person name="Kim S."/>
            <person name="Choi T."/>
            <person name="Kim D."/>
            <person name="Ryu S."/>
            <person name="Kim W."/>
        </authorList>
    </citation>
    <scope>NUCLEOTIDE SEQUENCE [LARGE SCALE GENOMIC DNA]</scope>
    <source>
        <tissue evidence="2">Muscle</tissue>
    </source>
</reference>
<dbReference type="InterPro" id="IPR036056">
    <property type="entry name" value="Fibrinogen-like_C"/>
</dbReference>
<protein>
    <submittedName>
        <fullName evidence="2">Ficolin-3</fullName>
    </submittedName>
</protein>
<dbReference type="SMART" id="SM00186">
    <property type="entry name" value="FBG"/>
    <property type="match status" value="1"/>
</dbReference>
<dbReference type="InterPro" id="IPR002181">
    <property type="entry name" value="Fibrinogen_a/b/g_C_dom"/>
</dbReference>
<dbReference type="PROSITE" id="PS51406">
    <property type="entry name" value="FIBRINOGEN_C_2"/>
    <property type="match status" value="1"/>
</dbReference>
<organism evidence="2 3">
    <name type="scientific">Portunus trituberculatus</name>
    <name type="common">Swimming crab</name>
    <name type="synonym">Neptunus trituberculatus</name>
    <dbReference type="NCBI Taxonomy" id="210409"/>
    <lineage>
        <taxon>Eukaryota</taxon>
        <taxon>Metazoa</taxon>
        <taxon>Ecdysozoa</taxon>
        <taxon>Arthropoda</taxon>
        <taxon>Crustacea</taxon>
        <taxon>Multicrustacea</taxon>
        <taxon>Malacostraca</taxon>
        <taxon>Eumalacostraca</taxon>
        <taxon>Eucarida</taxon>
        <taxon>Decapoda</taxon>
        <taxon>Pleocyemata</taxon>
        <taxon>Brachyura</taxon>
        <taxon>Eubrachyura</taxon>
        <taxon>Portunoidea</taxon>
        <taxon>Portunidae</taxon>
        <taxon>Portuninae</taxon>
        <taxon>Portunus</taxon>
    </lineage>
</organism>
<dbReference type="Proteomes" id="UP000324222">
    <property type="component" value="Unassembled WGS sequence"/>
</dbReference>
<gene>
    <name evidence="2" type="primary">FCN3</name>
    <name evidence="2" type="ORF">E2C01_059973</name>
</gene>